<dbReference type="Pfam" id="PF04879">
    <property type="entry name" value="Molybdop_Fe4S4"/>
    <property type="match status" value="1"/>
</dbReference>
<evidence type="ECO:0000256" key="1">
    <source>
        <dbReference type="ARBA" id="ARBA00001942"/>
    </source>
</evidence>
<dbReference type="GO" id="GO:0043546">
    <property type="term" value="F:molybdopterin cofactor binding"/>
    <property type="evidence" value="ECO:0007669"/>
    <property type="project" value="InterPro"/>
</dbReference>
<dbReference type="Gene3D" id="2.40.40.20">
    <property type="match status" value="1"/>
</dbReference>
<reference evidence="9 10" key="2">
    <citation type="journal article" date="2012" name="Stand. Genomic Sci.">
        <title>Complete genome sequence of Thauera aminoaromatica strain MZ1T.</title>
        <authorList>
            <person name="Jiang K."/>
            <person name="Sanseverino J."/>
            <person name="Chauhan A."/>
            <person name="Lucas S."/>
            <person name="Copeland A."/>
            <person name="Lapidus A."/>
            <person name="Del Rio T.G."/>
            <person name="Dalin E."/>
            <person name="Tice H."/>
            <person name="Bruce D."/>
            <person name="Goodwin L."/>
            <person name="Pitluck S."/>
            <person name="Sims D."/>
            <person name="Brettin T."/>
            <person name="Detter J.C."/>
            <person name="Han C."/>
            <person name="Chang Y.J."/>
            <person name="Larimer F."/>
            <person name="Land M."/>
            <person name="Hauser L."/>
            <person name="Kyrpides N.C."/>
            <person name="Mikhailova N."/>
            <person name="Moser S."/>
            <person name="Jegier P."/>
            <person name="Close D."/>
            <person name="Debruyn J.M."/>
            <person name="Wang Y."/>
            <person name="Layton A.C."/>
            <person name="Allen M.S."/>
            <person name="Sayler G.S."/>
        </authorList>
    </citation>
    <scope>NUCLEOTIDE SEQUENCE [LARGE SCALE GENOMIC DNA]</scope>
    <source>
        <strain evidence="9 10">MZ1T</strain>
    </source>
</reference>
<evidence type="ECO:0000256" key="2">
    <source>
        <dbReference type="ARBA" id="ARBA00010312"/>
    </source>
</evidence>
<dbReference type="SUPFAM" id="SSF50692">
    <property type="entry name" value="ADC-like"/>
    <property type="match status" value="1"/>
</dbReference>
<dbReference type="PROSITE" id="PS51669">
    <property type="entry name" value="4FE4S_MOW_BIS_MGD"/>
    <property type="match status" value="1"/>
</dbReference>
<dbReference type="SMART" id="SM00926">
    <property type="entry name" value="Molybdop_Fe4S4"/>
    <property type="match status" value="1"/>
</dbReference>
<evidence type="ECO:0000256" key="6">
    <source>
        <dbReference type="ARBA" id="ARBA00023004"/>
    </source>
</evidence>
<dbReference type="PROSITE" id="PS00490">
    <property type="entry name" value="MOLYBDOPTERIN_PROK_2"/>
    <property type="match status" value="1"/>
</dbReference>
<evidence type="ECO:0000256" key="4">
    <source>
        <dbReference type="ARBA" id="ARBA00022723"/>
    </source>
</evidence>
<keyword evidence="3" id="KW-0500">Molybdenum</keyword>
<keyword evidence="7" id="KW-0411">Iron-sulfur</keyword>
<dbReference type="PANTHER" id="PTHR43742:SF6">
    <property type="entry name" value="OXIDOREDUCTASE YYAE-RELATED"/>
    <property type="match status" value="1"/>
</dbReference>
<evidence type="ECO:0000259" key="8">
    <source>
        <dbReference type="PROSITE" id="PS51669"/>
    </source>
</evidence>
<dbReference type="PANTHER" id="PTHR43742">
    <property type="entry name" value="TRIMETHYLAMINE-N-OXIDE REDUCTASE"/>
    <property type="match status" value="1"/>
</dbReference>
<evidence type="ECO:0000256" key="5">
    <source>
        <dbReference type="ARBA" id="ARBA00023002"/>
    </source>
</evidence>
<dbReference type="Pfam" id="PF01568">
    <property type="entry name" value="Molydop_binding"/>
    <property type="match status" value="1"/>
</dbReference>
<dbReference type="GO" id="GO:0051536">
    <property type="term" value="F:iron-sulfur cluster binding"/>
    <property type="evidence" value="ECO:0007669"/>
    <property type="project" value="UniProtKB-KW"/>
</dbReference>
<dbReference type="eggNOG" id="COG0243">
    <property type="taxonomic scope" value="Bacteria"/>
</dbReference>
<sequence length="820" mass="87841">MPLTMPDDPSADPSASRRSIPGFCGLCKSRCGSRMVVEGGRLVAQLPDPAHPTGRAQCVKGRAAPELVYDPQRVLRPLLRTRPKGDSDPGWREISWDEALDRVAQALARVRDESGAEAVAFAIATPSGTPIADDIRWIERLANAFGSPNVANGTEICNWHKDFTHQLSFGRGIATPDFAHSRCIVLWGHNPRDTWLANSLAIRAARKAGAKLVVVDPRKAGFAADADLWLRVRPGSDGALALGVARVMLARGWFDAGFVRDFSNAPLLVRGDNGRLLRAGELAALPAGAGAGADDFVALGVDGGVIACARGRSGADRTPIASGRDVRAAAGRGDPGLLWSGGLDVRLVDGGMLRCETVFSLFEQACADYTPERVAELCWIEPAQVEALARLLHEAGPAVSYYCWAGVCQHTNATQTDRAIATLMALTGSFDAPGGNVAFTPAPSNDASGKELLPAAQRARCIGLERSRLGPARLGLIGSDVLWDAILEGRPYPIRALVGFGRDFLLNHADAERAARALAALEFCVYADLTLTPTAALADIVLPICTPWEREALRVGFEGSQAAESWVQLRPAAIAPLGDSRADAWVVFRLAQRLGLGEQFWGGDLEAGLAHVLAPTGLTLETLRAHPGGLALPAATRYRKYRDEGLRTPSGRIELYSETLLEHGESPLPRFAEPVDSPFGKAAPEYPLVMTTAKLRHFRHGQDRQAPSLRRHSPQPAVHLHPDAARARAIAEGDWVRVRTANGAIRIRARFDAALDARVVWVEYGWWQPGAAGAADGYDARSEAGANYSRLVSDRRVDPVAGSQPLRSGLCEIEPLSSSG</sequence>
<accession>C4K9K4</accession>
<gene>
    <name evidence="9" type="ordered locus">Tmz1t_2478</name>
</gene>
<dbReference type="EMBL" id="CP001281">
    <property type="protein sequence ID" value="ACR01080.1"/>
    <property type="molecule type" value="Genomic_DNA"/>
</dbReference>
<dbReference type="HOGENOM" id="CLU_000422_13_3_4"/>
<dbReference type="CDD" id="cd02781">
    <property type="entry name" value="MopB_CT_Acetylene-hydratase"/>
    <property type="match status" value="1"/>
</dbReference>
<dbReference type="GO" id="GO:0018818">
    <property type="term" value="F:acetylene hydratase activity"/>
    <property type="evidence" value="ECO:0007669"/>
    <property type="project" value="InterPro"/>
</dbReference>
<dbReference type="InterPro" id="IPR006963">
    <property type="entry name" value="Mopterin_OxRdtase_4Fe-4S_dom"/>
</dbReference>
<dbReference type="GO" id="GO:0046872">
    <property type="term" value="F:metal ion binding"/>
    <property type="evidence" value="ECO:0007669"/>
    <property type="project" value="UniProtKB-KW"/>
</dbReference>
<organism evidence="9 10">
    <name type="scientific">Thauera aminoaromatica</name>
    <dbReference type="NCBI Taxonomy" id="164330"/>
    <lineage>
        <taxon>Bacteria</taxon>
        <taxon>Pseudomonadati</taxon>
        <taxon>Pseudomonadota</taxon>
        <taxon>Betaproteobacteria</taxon>
        <taxon>Rhodocyclales</taxon>
        <taxon>Zoogloeaceae</taxon>
        <taxon>Thauera</taxon>
    </lineage>
</organism>
<dbReference type="Gene3D" id="3.40.50.740">
    <property type="match status" value="2"/>
</dbReference>
<dbReference type="Proteomes" id="UP000002186">
    <property type="component" value="Chromosome"/>
</dbReference>
<dbReference type="STRING" id="85643.Tmz1t_2478"/>
<dbReference type="GO" id="GO:0016491">
    <property type="term" value="F:oxidoreductase activity"/>
    <property type="evidence" value="ECO:0007669"/>
    <property type="project" value="UniProtKB-KW"/>
</dbReference>
<dbReference type="InterPro" id="IPR006655">
    <property type="entry name" value="Mopterin_OxRdtase_prok_CS"/>
</dbReference>
<keyword evidence="4" id="KW-0479">Metal-binding</keyword>
<dbReference type="AlphaFoldDB" id="C4K9K4"/>
<comment type="similarity">
    <text evidence="2">Belongs to the prokaryotic molybdopterin-containing oxidoreductase family.</text>
</comment>
<dbReference type="Gene3D" id="2.20.25.90">
    <property type="entry name" value="ADC-like domains"/>
    <property type="match status" value="1"/>
</dbReference>
<feature type="domain" description="4Fe-4S Mo/W bis-MGD-type" evidence="8">
    <location>
        <begin position="17"/>
        <end position="72"/>
    </location>
</feature>
<dbReference type="InterPro" id="IPR009010">
    <property type="entry name" value="Asp_de-COase-like_dom_sf"/>
</dbReference>
<dbReference type="InterPro" id="IPR037949">
    <property type="entry name" value="MopB_CT_Acetylene-hydratase"/>
</dbReference>
<dbReference type="InterPro" id="IPR006656">
    <property type="entry name" value="Mopterin_OxRdtase"/>
</dbReference>
<dbReference type="InterPro" id="IPR050612">
    <property type="entry name" value="Prok_Mopterin_Oxidored"/>
</dbReference>
<proteinExistence type="inferred from homology"/>
<dbReference type="RefSeq" id="WP_012585515.1">
    <property type="nucleotide sequence ID" value="NC_011662.2"/>
</dbReference>
<dbReference type="Gene3D" id="3.40.228.10">
    <property type="entry name" value="Dimethylsulfoxide Reductase, domain 2"/>
    <property type="match status" value="1"/>
</dbReference>
<evidence type="ECO:0000256" key="3">
    <source>
        <dbReference type="ARBA" id="ARBA00022505"/>
    </source>
</evidence>
<dbReference type="KEGG" id="tmz:Tmz1t_2478"/>
<keyword evidence="6" id="KW-0408">Iron</keyword>
<dbReference type="Pfam" id="PF00384">
    <property type="entry name" value="Molybdopterin"/>
    <property type="match status" value="1"/>
</dbReference>
<evidence type="ECO:0000313" key="10">
    <source>
        <dbReference type="Proteomes" id="UP000002186"/>
    </source>
</evidence>
<dbReference type="InterPro" id="IPR006657">
    <property type="entry name" value="MoPterin_dinucl-bd_dom"/>
</dbReference>
<reference evidence="10" key="1">
    <citation type="submission" date="2009-05" db="EMBL/GenBank/DDBJ databases">
        <title>Complete sequence of chromosome of Thauera sp. MZ1T.</title>
        <authorList>
            <consortium name="US DOE Joint Genome Institute"/>
            <person name="Lucas S."/>
            <person name="Copeland A."/>
            <person name="Lapidus A."/>
            <person name="Glavina del Rio T."/>
            <person name="Dalin E."/>
            <person name="Tice H."/>
            <person name="Bruce D."/>
            <person name="Goodwin L."/>
            <person name="Pitluck S."/>
            <person name="Sims D."/>
            <person name="Brettin T."/>
            <person name="Detter J.C."/>
            <person name="Han C."/>
            <person name="Larimer F."/>
            <person name="Land M."/>
            <person name="Hauser L."/>
            <person name="Kyrpides N."/>
            <person name="Mikhailova N."/>
            <person name="Sayler G.S."/>
        </authorList>
    </citation>
    <scope>NUCLEOTIDE SEQUENCE [LARGE SCALE GENOMIC DNA]</scope>
    <source>
        <strain evidence="10">MZ1T</strain>
    </source>
</reference>
<evidence type="ECO:0000256" key="7">
    <source>
        <dbReference type="ARBA" id="ARBA00023014"/>
    </source>
</evidence>
<protein>
    <submittedName>
        <fullName evidence="9">Molybdopterin oxidoreductase</fullName>
    </submittedName>
</protein>
<name>C4K9K4_THASP</name>
<dbReference type="SUPFAM" id="SSF53706">
    <property type="entry name" value="Formate dehydrogenase/DMSO reductase, domains 1-3"/>
    <property type="match status" value="1"/>
</dbReference>
<comment type="cofactor">
    <cofactor evidence="1">
        <name>Mo-bis(molybdopterin guanine dinucleotide)</name>
        <dbReference type="ChEBI" id="CHEBI:60539"/>
    </cofactor>
</comment>
<keyword evidence="5" id="KW-0560">Oxidoreductase</keyword>
<keyword evidence="10" id="KW-1185">Reference proteome</keyword>
<evidence type="ECO:0000313" key="9">
    <source>
        <dbReference type="EMBL" id="ACR01080.1"/>
    </source>
</evidence>